<evidence type="ECO:0000313" key="2">
    <source>
        <dbReference type="EMBL" id="TDQ04422.1"/>
    </source>
</evidence>
<dbReference type="PROSITE" id="PS51384">
    <property type="entry name" value="FAD_FR"/>
    <property type="match status" value="1"/>
</dbReference>
<dbReference type="Pfam" id="PF08021">
    <property type="entry name" value="FAD_binding_9"/>
    <property type="match status" value="1"/>
</dbReference>
<dbReference type="PANTHER" id="PTHR30157">
    <property type="entry name" value="FERRIC REDUCTASE, NADPH-DEPENDENT"/>
    <property type="match status" value="1"/>
</dbReference>
<keyword evidence="3" id="KW-1185">Reference proteome</keyword>
<dbReference type="GO" id="GO:0016491">
    <property type="term" value="F:oxidoreductase activity"/>
    <property type="evidence" value="ECO:0007669"/>
    <property type="project" value="InterPro"/>
</dbReference>
<gene>
    <name evidence="2" type="ORF">EV186_101374</name>
</gene>
<feature type="domain" description="FAD-binding FR-type" evidence="1">
    <location>
        <begin position="1"/>
        <end position="129"/>
    </location>
</feature>
<dbReference type="Gene3D" id="3.40.50.80">
    <property type="entry name" value="Nucleotide-binding domain of ferredoxin-NADP reductase (FNR) module"/>
    <property type="match status" value="1"/>
</dbReference>
<dbReference type="Gene3D" id="2.40.30.10">
    <property type="entry name" value="Translation factors"/>
    <property type="match status" value="1"/>
</dbReference>
<accession>A0A4R6SM78</accession>
<proteinExistence type="predicted"/>
<dbReference type="CDD" id="cd06193">
    <property type="entry name" value="siderophore_interacting"/>
    <property type="match status" value="1"/>
</dbReference>
<organism evidence="2 3">
    <name type="scientific">Labedaea rhizosphaerae</name>
    <dbReference type="NCBI Taxonomy" id="598644"/>
    <lineage>
        <taxon>Bacteria</taxon>
        <taxon>Bacillati</taxon>
        <taxon>Actinomycetota</taxon>
        <taxon>Actinomycetes</taxon>
        <taxon>Pseudonocardiales</taxon>
        <taxon>Pseudonocardiaceae</taxon>
        <taxon>Labedaea</taxon>
    </lineage>
</organism>
<dbReference type="AlphaFoldDB" id="A0A4R6SM78"/>
<dbReference type="Pfam" id="PF04954">
    <property type="entry name" value="SIP"/>
    <property type="match status" value="1"/>
</dbReference>
<dbReference type="SUPFAM" id="SSF63380">
    <property type="entry name" value="Riboflavin synthase domain-like"/>
    <property type="match status" value="1"/>
</dbReference>
<dbReference type="InterPro" id="IPR017938">
    <property type="entry name" value="Riboflavin_synthase-like_b-brl"/>
</dbReference>
<dbReference type="PANTHER" id="PTHR30157:SF0">
    <property type="entry name" value="NADPH-DEPENDENT FERRIC-CHELATE REDUCTASE"/>
    <property type="match status" value="1"/>
</dbReference>
<reference evidence="2 3" key="1">
    <citation type="submission" date="2019-03" db="EMBL/GenBank/DDBJ databases">
        <title>Genomic Encyclopedia of Type Strains, Phase IV (KMG-IV): sequencing the most valuable type-strain genomes for metagenomic binning, comparative biology and taxonomic classification.</title>
        <authorList>
            <person name="Goeker M."/>
        </authorList>
    </citation>
    <scope>NUCLEOTIDE SEQUENCE [LARGE SCALE GENOMIC DNA]</scope>
    <source>
        <strain evidence="2 3">DSM 45361</strain>
    </source>
</reference>
<protein>
    <submittedName>
        <fullName evidence="2">NADPH-dependent ferric siderophore reductase</fullName>
    </submittedName>
</protein>
<dbReference type="InterPro" id="IPR007037">
    <property type="entry name" value="SIP_rossman_dom"/>
</dbReference>
<name>A0A4R6SM78_LABRH</name>
<evidence type="ECO:0000313" key="3">
    <source>
        <dbReference type="Proteomes" id="UP000295444"/>
    </source>
</evidence>
<evidence type="ECO:0000259" key="1">
    <source>
        <dbReference type="PROSITE" id="PS51384"/>
    </source>
</evidence>
<dbReference type="InterPro" id="IPR039261">
    <property type="entry name" value="FNR_nucleotide-bd"/>
</dbReference>
<dbReference type="InterPro" id="IPR017927">
    <property type="entry name" value="FAD-bd_FR_type"/>
</dbReference>
<comment type="caution">
    <text evidence="2">The sequence shown here is derived from an EMBL/GenBank/DDBJ whole genome shotgun (WGS) entry which is preliminary data.</text>
</comment>
<dbReference type="InterPro" id="IPR013113">
    <property type="entry name" value="SIP_FAD-bd"/>
</dbReference>
<sequence>MLVGLLTVVDVRPLTSTMVRIGFTGSGLSVLDTWPDQQLKLCIPKPDQREPRLPESDPDDVMSWYQAFMAIPEAERPWMRSFTVRRLTGDRMEIDFVLGDHGPAARWATTARPGDVVGRYGPSADYRRPLPAADWYLFAGDETAVPATATLLESLPEARTMVWLAASPQPMPGPVQWVSSPEEVVAAVRSVTFPPGSGAAWLAGEAGLVRASRRSLVERGMPKSRIEFTGYWRRALSQDDAPTAADLAEAQERLSG</sequence>
<dbReference type="Proteomes" id="UP000295444">
    <property type="component" value="Unassembled WGS sequence"/>
</dbReference>
<dbReference type="InterPro" id="IPR039374">
    <property type="entry name" value="SIP_fam"/>
</dbReference>
<dbReference type="RefSeq" id="WP_243753908.1">
    <property type="nucleotide sequence ID" value="NZ_SNXZ01000001.1"/>
</dbReference>
<dbReference type="EMBL" id="SNXZ01000001">
    <property type="protein sequence ID" value="TDQ04422.1"/>
    <property type="molecule type" value="Genomic_DNA"/>
</dbReference>